<keyword evidence="3" id="KW-0378">Hydrolase</keyword>
<dbReference type="InterPro" id="IPR050266">
    <property type="entry name" value="AB_hydrolase_sf"/>
</dbReference>
<organism evidence="3 4">
    <name type="scientific">Nesterenkonia alkaliphila</name>
    <dbReference type="NCBI Taxonomy" id="1463631"/>
    <lineage>
        <taxon>Bacteria</taxon>
        <taxon>Bacillati</taxon>
        <taxon>Actinomycetota</taxon>
        <taxon>Actinomycetes</taxon>
        <taxon>Micrococcales</taxon>
        <taxon>Micrococcaceae</taxon>
        <taxon>Nesterenkonia</taxon>
    </lineage>
</organism>
<proteinExistence type="predicted"/>
<sequence>MLRFHGEQHLEGPVQDNQTERHPFAARRGTVTRPIYLIQGLAQSTDAWDQVVHHLPAATEVTRVDMPSLGFADDNFSLERAAVELEERISHPEAVICGLSSGAVVAAQHAIMHPGSSYRYVLAGGQVKPRKWLGPFMRLGHPVVHRFMELRSRRRLDPRKVRSITDTYARLDLRDRLTEITAPVLVLVGTLDRVHYKPAGDILQRVARSQVAELRRAGQESNKSAPAQFAQHLARQADCPSP</sequence>
<dbReference type="EMBL" id="WRPM01000025">
    <property type="protein sequence ID" value="MVT25472.1"/>
    <property type="molecule type" value="Genomic_DNA"/>
</dbReference>
<reference evidence="3 4" key="1">
    <citation type="submission" date="2019-12" db="EMBL/GenBank/DDBJ databases">
        <title>Nesterenkonia muleiensis sp. nov., a novel actinobacterium isolated from sap of Populus euphratica.</title>
        <authorList>
            <person name="Wang R."/>
        </authorList>
    </citation>
    <scope>NUCLEOTIDE SEQUENCE [LARGE SCALE GENOMIC DNA]</scope>
    <source>
        <strain evidence="3 4">F10</strain>
    </source>
</reference>
<dbReference type="SUPFAM" id="SSF53474">
    <property type="entry name" value="alpha/beta-Hydrolases"/>
    <property type="match status" value="1"/>
</dbReference>
<dbReference type="InterPro" id="IPR029058">
    <property type="entry name" value="AB_hydrolase_fold"/>
</dbReference>
<feature type="region of interest" description="Disordered" evidence="1">
    <location>
        <begin position="217"/>
        <end position="242"/>
    </location>
</feature>
<dbReference type="GO" id="GO:0016020">
    <property type="term" value="C:membrane"/>
    <property type="evidence" value="ECO:0007669"/>
    <property type="project" value="TreeGrafter"/>
</dbReference>
<protein>
    <submittedName>
        <fullName evidence="3">Alpha/beta fold hydrolase</fullName>
    </submittedName>
</protein>
<dbReference type="InterPro" id="IPR000073">
    <property type="entry name" value="AB_hydrolase_1"/>
</dbReference>
<dbReference type="GO" id="GO:0016787">
    <property type="term" value="F:hydrolase activity"/>
    <property type="evidence" value="ECO:0007669"/>
    <property type="project" value="UniProtKB-KW"/>
</dbReference>
<dbReference type="PANTHER" id="PTHR43798">
    <property type="entry name" value="MONOACYLGLYCEROL LIPASE"/>
    <property type="match status" value="1"/>
</dbReference>
<dbReference type="PANTHER" id="PTHR43798:SF33">
    <property type="entry name" value="HYDROLASE, PUTATIVE (AFU_ORTHOLOGUE AFUA_2G14860)-RELATED"/>
    <property type="match status" value="1"/>
</dbReference>
<name>A0A7K1UGC8_9MICC</name>
<evidence type="ECO:0000256" key="1">
    <source>
        <dbReference type="SAM" id="MobiDB-lite"/>
    </source>
</evidence>
<keyword evidence="4" id="KW-1185">Reference proteome</keyword>
<dbReference type="Proteomes" id="UP000460157">
    <property type="component" value="Unassembled WGS sequence"/>
</dbReference>
<dbReference type="Pfam" id="PF12697">
    <property type="entry name" value="Abhydrolase_6"/>
    <property type="match status" value="1"/>
</dbReference>
<feature type="domain" description="AB hydrolase-1" evidence="2">
    <location>
        <begin position="38"/>
        <end position="231"/>
    </location>
</feature>
<dbReference type="Gene3D" id="3.40.50.1820">
    <property type="entry name" value="alpha/beta hydrolase"/>
    <property type="match status" value="1"/>
</dbReference>
<accession>A0A7K1UGC8</accession>
<comment type="caution">
    <text evidence="3">The sequence shown here is derived from an EMBL/GenBank/DDBJ whole genome shotgun (WGS) entry which is preliminary data.</text>
</comment>
<gene>
    <name evidence="3" type="ORF">GNZ21_03695</name>
</gene>
<dbReference type="AlphaFoldDB" id="A0A7K1UGC8"/>
<evidence type="ECO:0000313" key="3">
    <source>
        <dbReference type="EMBL" id="MVT25472.1"/>
    </source>
</evidence>
<evidence type="ECO:0000313" key="4">
    <source>
        <dbReference type="Proteomes" id="UP000460157"/>
    </source>
</evidence>
<evidence type="ECO:0000259" key="2">
    <source>
        <dbReference type="Pfam" id="PF12697"/>
    </source>
</evidence>